<dbReference type="PANTHER" id="PTHR47967">
    <property type="entry name" value="OS07G0603500 PROTEIN-RELATED"/>
    <property type="match status" value="1"/>
</dbReference>
<dbReference type="Gene3D" id="2.40.70.10">
    <property type="entry name" value="Acid Proteases"/>
    <property type="match status" value="2"/>
</dbReference>
<evidence type="ECO:0000256" key="2">
    <source>
        <dbReference type="ARBA" id="ARBA00022670"/>
    </source>
</evidence>
<keyword evidence="3" id="KW-0064">Aspartyl protease</keyword>
<sequence length="457" mass="51956">MSFSSWHLIILFLVLWIHLVEKCNSLSIDLIHHYSLKSPFYEPNLTYSDMIQRLLLSSRPKRIPFNNTLVDMKVIRPVLDCMDSTYLAEINLGTFSRQQPTYKVYHLLFDTGSEVMWLQCEDCAKPGNRCFQQSGVPYQNRRSTSYMPLPCDQHQLCIPGQCIRAHCSYNSVYDDGSYSGGILAYETLKFVSSHQQRGEMVRVVIGCGHRNKMVGFSKEAGILGMNWGARSFVNQVTGHSQRRFSYCLPPLTSNEFELASTILRFGSDAPRLTGLHRLRMWEHYGEPFYYVDLQDISINGRRLNIPSAYFTKTGPNKGGCIFDTGTRLTFISRSAYNILKQQMMQHLATADSSLRIGRSRGPLDLCYKRNPPFKGYNHLPTVTFNFAGGANLVLQRDIVFIVWDGNKGREIVCMGITPTNENDVSIIGAQSQANHVFVFNLPARSLYFGPRNCAQNP</sequence>
<dbReference type="InterPro" id="IPR034161">
    <property type="entry name" value="Pepsin-like_plant"/>
</dbReference>
<dbReference type="InterPro" id="IPR032799">
    <property type="entry name" value="TAXi_C"/>
</dbReference>
<evidence type="ECO:0000259" key="7">
    <source>
        <dbReference type="PROSITE" id="PS51767"/>
    </source>
</evidence>
<reference evidence="8" key="1">
    <citation type="submission" date="2021-01" db="UniProtKB">
        <authorList>
            <consortium name="EnsemblPlants"/>
        </authorList>
    </citation>
    <scope>IDENTIFICATION</scope>
</reference>
<dbReference type="Proteomes" id="UP000594263">
    <property type="component" value="Unplaced"/>
</dbReference>
<evidence type="ECO:0000256" key="3">
    <source>
        <dbReference type="ARBA" id="ARBA00022750"/>
    </source>
</evidence>
<dbReference type="GO" id="GO:0004190">
    <property type="term" value="F:aspartic-type endopeptidase activity"/>
    <property type="evidence" value="ECO:0007669"/>
    <property type="project" value="UniProtKB-KW"/>
</dbReference>
<keyword evidence="5" id="KW-0325">Glycoprotein</keyword>
<dbReference type="SUPFAM" id="SSF50630">
    <property type="entry name" value="Acid proteases"/>
    <property type="match status" value="1"/>
</dbReference>
<evidence type="ECO:0000313" key="8">
    <source>
        <dbReference type="EnsemblPlants" id="Kaladp0011s0781.1.v1.1.CDS.1"/>
    </source>
</evidence>
<dbReference type="InterPro" id="IPR032861">
    <property type="entry name" value="TAXi_N"/>
</dbReference>
<feature type="signal peptide" evidence="6">
    <location>
        <begin position="1"/>
        <end position="22"/>
    </location>
</feature>
<comment type="similarity">
    <text evidence="1">Belongs to the peptidase A1 family.</text>
</comment>
<dbReference type="GO" id="GO:0006508">
    <property type="term" value="P:proteolysis"/>
    <property type="evidence" value="ECO:0007669"/>
    <property type="project" value="UniProtKB-KW"/>
</dbReference>
<dbReference type="Gramene" id="Kaladp0011s0781.1.v1.1">
    <property type="protein sequence ID" value="Kaladp0011s0781.1.v1.1.CDS.1"/>
    <property type="gene ID" value="Kaladp0011s0781.v1.1"/>
</dbReference>
<feature type="domain" description="Peptidase A1" evidence="7">
    <location>
        <begin position="86"/>
        <end position="449"/>
    </location>
</feature>
<keyword evidence="9" id="KW-1185">Reference proteome</keyword>
<dbReference type="CDD" id="cd05476">
    <property type="entry name" value="pepsin_A_like_plant"/>
    <property type="match status" value="1"/>
</dbReference>
<dbReference type="EnsemblPlants" id="Kaladp0011s0781.1.v1.1">
    <property type="protein sequence ID" value="Kaladp0011s0781.1.v1.1.CDS.1"/>
    <property type="gene ID" value="Kaladp0011s0781.v1.1"/>
</dbReference>
<dbReference type="AlphaFoldDB" id="A0A7N0RHR6"/>
<keyword evidence="2" id="KW-0645">Protease</keyword>
<accession>A0A7N0RHR6</accession>
<protein>
    <recommendedName>
        <fullName evidence="7">Peptidase A1 domain-containing protein</fullName>
    </recommendedName>
</protein>
<dbReference type="PANTHER" id="PTHR47967:SF125">
    <property type="entry name" value="PEPTIDASE A1 DOMAIN-CONTAINING PROTEIN"/>
    <property type="match status" value="1"/>
</dbReference>
<proteinExistence type="inferred from homology"/>
<evidence type="ECO:0000256" key="5">
    <source>
        <dbReference type="ARBA" id="ARBA00023180"/>
    </source>
</evidence>
<evidence type="ECO:0000313" key="9">
    <source>
        <dbReference type="Proteomes" id="UP000594263"/>
    </source>
</evidence>
<evidence type="ECO:0000256" key="4">
    <source>
        <dbReference type="ARBA" id="ARBA00022801"/>
    </source>
</evidence>
<dbReference type="Pfam" id="PF14543">
    <property type="entry name" value="TAXi_N"/>
    <property type="match status" value="1"/>
</dbReference>
<dbReference type="InterPro" id="IPR033121">
    <property type="entry name" value="PEPTIDASE_A1"/>
</dbReference>
<name>A0A7N0RHR6_KALFE</name>
<keyword evidence="6" id="KW-0732">Signal</keyword>
<dbReference type="InterPro" id="IPR021109">
    <property type="entry name" value="Peptidase_aspartic_dom_sf"/>
</dbReference>
<dbReference type="Pfam" id="PF14541">
    <property type="entry name" value="TAXi_C"/>
    <property type="match status" value="1"/>
</dbReference>
<feature type="chain" id="PRO_5029767764" description="Peptidase A1 domain-containing protein" evidence="6">
    <location>
        <begin position="23"/>
        <end position="457"/>
    </location>
</feature>
<dbReference type="InterPro" id="IPR051708">
    <property type="entry name" value="Plant_Aspart_Prot_A1"/>
</dbReference>
<evidence type="ECO:0000256" key="1">
    <source>
        <dbReference type="ARBA" id="ARBA00007447"/>
    </source>
</evidence>
<evidence type="ECO:0000256" key="6">
    <source>
        <dbReference type="SAM" id="SignalP"/>
    </source>
</evidence>
<dbReference type="PROSITE" id="PS51767">
    <property type="entry name" value="PEPTIDASE_A1"/>
    <property type="match status" value="1"/>
</dbReference>
<keyword evidence="4" id="KW-0378">Hydrolase</keyword>
<dbReference type="GO" id="GO:0005576">
    <property type="term" value="C:extracellular region"/>
    <property type="evidence" value="ECO:0007669"/>
    <property type="project" value="TreeGrafter"/>
</dbReference>
<organism evidence="8 9">
    <name type="scientific">Kalanchoe fedtschenkoi</name>
    <name type="common">Lavender scallops</name>
    <name type="synonym">South American air plant</name>
    <dbReference type="NCBI Taxonomy" id="63787"/>
    <lineage>
        <taxon>Eukaryota</taxon>
        <taxon>Viridiplantae</taxon>
        <taxon>Streptophyta</taxon>
        <taxon>Embryophyta</taxon>
        <taxon>Tracheophyta</taxon>
        <taxon>Spermatophyta</taxon>
        <taxon>Magnoliopsida</taxon>
        <taxon>eudicotyledons</taxon>
        <taxon>Gunneridae</taxon>
        <taxon>Pentapetalae</taxon>
        <taxon>Saxifragales</taxon>
        <taxon>Crassulaceae</taxon>
        <taxon>Kalanchoe</taxon>
    </lineage>
</organism>